<sequence>MSPWNRTMRHRFLHRCQLCLLLVAATALSATAATPEQASRRLQGFLDGIPGLGPGYAVVVVDRDRQLLGYTRGQRNTATGAPLTMHTPMYVASQTKSYMGLLAHLLDQRGVLRLDSTLADHWPQLRLPDGVDPAAWTLADLLNHRVPLHADALTTMEAYIGAPDPVLYPELLATLATARPAGFDYDNLGYNIYAALLYQRTGRHWQDWLQELVFTPLGMRETAARTSVFDSAQLAYNHQWLGEGRGWQVVAPKPDAIMHSAGGVMTSPRDLGRWLRLQLGGTLPPSIAPGVVDRAHAIGVQVDPKARNAYELPCHGYAFGWNVCDFEGHTLYIHGGSYTGARSMMAFSPDLGVGIGVFSNSDNATGWFTSRTVVQFFQYLVDHPEADTWARTRRQVYPVRAAEQLAGLQAHQAKERAQARWQGWAWQPDAGVRAAYTARFRAERLPLEAAVTEMGHGLHLQMGALARELQPATVDLFGAQGGPLDAPEPLQFLRDGQGRINGFEYDGERYMRQPAPPPAMHTDALP</sequence>
<dbReference type="Proteomes" id="UP001301653">
    <property type="component" value="Unassembled WGS sequence"/>
</dbReference>
<name>A0ABU5V0S1_9GAMM</name>
<feature type="domain" description="Beta-lactamase-related" evidence="2">
    <location>
        <begin position="54"/>
        <end position="363"/>
    </location>
</feature>
<dbReference type="PANTHER" id="PTHR46825:SF9">
    <property type="entry name" value="BETA-LACTAMASE-RELATED DOMAIN-CONTAINING PROTEIN"/>
    <property type="match status" value="1"/>
</dbReference>
<dbReference type="EMBL" id="JAYFUH010000063">
    <property type="protein sequence ID" value="MEA5666936.1"/>
    <property type="molecule type" value="Genomic_DNA"/>
</dbReference>
<keyword evidence="1" id="KW-0732">Signal</keyword>
<dbReference type="PANTHER" id="PTHR46825">
    <property type="entry name" value="D-ALANYL-D-ALANINE-CARBOXYPEPTIDASE/ENDOPEPTIDASE AMPH"/>
    <property type="match status" value="1"/>
</dbReference>
<feature type="chain" id="PRO_5045962001" evidence="1">
    <location>
        <begin position="33"/>
        <end position="526"/>
    </location>
</feature>
<keyword evidence="4" id="KW-1185">Reference proteome</keyword>
<dbReference type="EC" id="3.1.1.103" evidence="3"/>
<evidence type="ECO:0000256" key="1">
    <source>
        <dbReference type="SAM" id="SignalP"/>
    </source>
</evidence>
<evidence type="ECO:0000313" key="4">
    <source>
        <dbReference type="Proteomes" id="UP001301653"/>
    </source>
</evidence>
<dbReference type="SUPFAM" id="SSF56601">
    <property type="entry name" value="beta-lactamase/transpeptidase-like"/>
    <property type="match status" value="1"/>
</dbReference>
<evidence type="ECO:0000259" key="2">
    <source>
        <dbReference type="Pfam" id="PF00144"/>
    </source>
</evidence>
<proteinExistence type="predicted"/>
<dbReference type="Pfam" id="PF00144">
    <property type="entry name" value="Beta-lactamase"/>
    <property type="match status" value="1"/>
</dbReference>
<dbReference type="GO" id="GO:0016787">
    <property type="term" value="F:hydrolase activity"/>
    <property type="evidence" value="ECO:0007669"/>
    <property type="project" value="UniProtKB-KW"/>
</dbReference>
<dbReference type="Gene3D" id="3.40.710.10">
    <property type="entry name" value="DD-peptidase/beta-lactamase superfamily"/>
    <property type="match status" value="1"/>
</dbReference>
<dbReference type="InterPro" id="IPR001466">
    <property type="entry name" value="Beta-lactam-related"/>
</dbReference>
<reference evidence="3 4" key="1">
    <citation type="submission" date="2023-12" db="EMBL/GenBank/DDBJ databases">
        <title>Stenotrophomonas guangdongensis sp. nov., isolated from wilted pepper plants (Capsicum annuum).</title>
        <authorList>
            <person name="Qiu M."/>
            <person name="Li Y."/>
            <person name="Liu Q."/>
            <person name="Zhang X."/>
            <person name="Huang Y."/>
            <person name="Guo R."/>
            <person name="Hu M."/>
            <person name="Zhou J."/>
            <person name="Zhou X."/>
        </authorList>
    </citation>
    <scope>NUCLEOTIDE SEQUENCE [LARGE SCALE GENOMIC DNA]</scope>
    <source>
        <strain evidence="3 4">MH1</strain>
    </source>
</reference>
<feature type="signal peptide" evidence="1">
    <location>
        <begin position="1"/>
        <end position="32"/>
    </location>
</feature>
<evidence type="ECO:0000313" key="3">
    <source>
        <dbReference type="EMBL" id="MEA5666936.1"/>
    </source>
</evidence>
<organism evidence="3 4">
    <name type="scientific">Stenotrophomonas capsici</name>
    <dbReference type="NCBI Taxonomy" id="3110230"/>
    <lineage>
        <taxon>Bacteria</taxon>
        <taxon>Pseudomonadati</taxon>
        <taxon>Pseudomonadota</taxon>
        <taxon>Gammaproteobacteria</taxon>
        <taxon>Lysobacterales</taxon>
        <taxon>Lysobacteraceae</taxon>
        <taxon>Stenotrophomonas</taxon>
    </lineage>
</organism>
<keyword evidence="3" id="KW-0378">Hydrolase</keyword>
<dbReference type="RefSeq" id="WP_323438153.1">
    <property type="nucleotide sequence ID" value="NZ_JAYFUH010000063.1"/>
</dbReference>
<dbReference type="InterPro" id="IPR050491">
    <property type="entry name" value="AmpC-like"/>
</dbReference>
<protein>
    <submittedName>
        <fullName evidence="3">Serine hydrolase domain-containing protein</fullName>
        <ecNumber evidence="3">3.1.1.103</ecNumber>
    </submittedName>
</protein>
<gene>
    <name evidence="3" type="ORF">VA603_05225</name>
</gene>
<dbReference type="InterPro" id="IPR012338">
    <property type="entry name" value="Beta-lactam/transpept-like"/>
</dbReference>
<comment type="caution">
    <text evidence="3">The sequence shown here is derived from an EMBL/GenBank/DDBJ whole genome shotgun (WGS) entry which is preliminary data.</text>
</comment>
<accession>A0ABU5V0S1</accession>